<feature type="domain" description="Swt1-like HEPN" evidence="2">
    <location>
        <begin position="15"/>
        <end position="122"/>
    </location>
</feature>
<evidence type="ECO:0000313" key="4">
    <source>
        <dbReference type="Proteomes" id="UP000075462"/>
    </source>
</evidence>
<evidence type="ECO:0000256" key="1">
    <source>
        <dbReference type="SAM" id="MobiDB-lite"/>
    </source>
</evidence>
<dbReference type="Proteomes" id="UP000075462">
    <property type="component" value="Unassembled WGS sequence"/>
</dbReference>
<dbReference type="InterPro" id="IPR041650">
    <property type="entry name" value="HEPN_Swt1"/>
</dbReference>
<sequence>MSDEQKKTLLRVQNGLYHLQRGLYPFVEQHMANRHGAKWLHYASRAAGSGSNDGLNAYGLVKTMLDNWREVFDEAFPFREKHNARRYASAALMARNAVSHNVGSLPDSDALSYLDQILRLLKVTQAPSGDVEAVQKLYEEQRRYGIVPETTPVQAHASAPAPANEEIAFPAPAEGKRLTPWVDVALPHPDVLANRFRQSEFAADLGAVDAGDAAEISEDYATPLGFFRITFMTEGLRRVLFSVMQRLAGQGGDPVIGLQTSFGGGKTHTMLAIYHLARALAEGHKPEDLAGIGEIAEPLRGVVWPKPARAVFVGSSKGPDVPLTRGKEPVIRTLWGYLAWRLAGEAGLALMREAEAAWTNPGADLLVDLFRLSGPSVILIDELTMFARQLPDGRFEALLSFIQSLTEAAARTRDIVVVGSLPESRAEAGGEKGAAALLRLEKVFGRVQSAWLPASGDETYEIVRRRLFQPLDSEGEKVRNATVAAFARMYRENKAEFPPEVHEARYAELLKLAYPIHPELFGRLSRNWATLEKFQRTRGVLQFMAGVIGVLWKERTPDPLITPARVPVGHERVRVSVLYPLDPAFGAVVDAEVDGEGSLSSRMEANPQRRITQARAATRVARSIFLCSAPTVGLPNAGVSGPSIRLACAEPGDQLAVFGEALRELSERATYLYDEAGRYWFATQPTLNRLADDRAQALPTHEVDDWIVSRLRADTKHKEHFARVYTAPDEPSAMDETRDLSLVVLGPAYGHLGRGITESAAVMAVQDALLRCRTTQRRFRNTLIFVAPDESELAKTRDVTARAMAWQSIVKDDVVTAQLTKAQIDDATLKSKQHKDAAERAIRTAWCHVFYPISGDVAGQAFKLEQQVLANRGDKPVAVAVYDRLKPGGEGILKEKLGAENFRVVLQGVWPDDRSWLSVAEIIDWFATFVYLPKLRDGVVLEQAIADSVSRMGAAFGFADRWDEDKKRFINLVFERTLTVPARDGILVRAEEARQQNDAELPSPSSLPAPNSDGKPPSVSGTESAQSSPERTRPTRFYGSVTLDTLRTVKNVEMILTSVVAELQRAPGVRVTLTLDVEAENDDGFDAEDVSVVRDNATQLKFRSSGFE</sequence>
<proteinExistence type="predicted"/>
<gene>
    <name evidence="3" type="ORF">AD954_12085</name>
</gene>
<dbReference type="OrthoDB" id="9757917at2"/>
<organism evidence="3 4">
    <name type="scientific">Acetobacter cerevisiae</name>
    <dbReference type="NCBI Taxonomy" id="178900"/>
    <lineage>
        <taxon>Bacteria</taxon>
        <taxon>Pseudomonadati</taxon>
        <taxon>Pseudomonadota</taxon>
        <taxon>Alphaproteobacteria</taxon>
        <taxon>Acetobacterales</taxon>
        <taxon>Acetobacteraceae</taxon>
        <taxon>Acetobacter</taxon>
    </lineage>
</organism>
<dbReference type="Pfam" id="PF04465">
    <property type="entry name" value="DUF499"/>
    <property type="match status" value="1"/>
</dbReference>
<dbReference type="Pfam" id="PF18731">
    <property type="entry name" value="HEPN_Swt1"/>
    <property type="match status" value="1"/>
</dbReference>
<feature type="region of interest" description="Disordered" evidence="1">
    <location>
        <begin position="994"/>
        <end position="1036"/>
    </location>
</feature>
<dbReference type="AlphaFoldDB" id="A0A149V8G1"/>
<reference evidence="3 4" key="1">
    <citation type="submission" date="2015-06" db="EMBL/GenBank/DDBJ databases">
        <title>Improved classification and identification of acetic acid bacteria using matrix-assisted laser desorption/ionization time-of-flight mass spectrometry; Gluconobacter nephelii and Gluconobacter uchimurae are later heterotypic synonyms of Gluconobacter japonicus and Gluconobacter oxydans, respectively.</title>
        <authorList>
            <person name="Li L."/>
            <person name="Cleenwerck I."/>
            <person name="De Vuyst L."/>
            <person name="Vandamme P."/>
        </authorList>
    </citation>
    <scope>NUCLEOTIDE SEQUENCE [LARGE SCALE GENOMIC DNA]</scope>
    <source>
        <strain evidence="3 4">LMG 1545</strain>
    </source>
</reference>
<evidence type="ECO:0000313" key="3">
    <source>
        <dbReference type="EMBL" id="KXV76396.1"/>
    </source>
</evidence>
<accession>A0A149V8G1</accession>
<dbReference type="PATRIC" id="fig|178900.7.peg.2435"/>
<name>A0A149V8G1_9PROT</name>
<feature type="compositionally biased region" description="Polar residues" evidence="1">
    <location>
        <begin position="1019"/>
        <end position="1029"/>
    </location>
</feature>
<protein>
    <submittedName>
        <fullName evidence="3">ATPase</fullName>
    </submittedName>
</protein>
<dbReference type="InterPro" id="IPR007555">
    <property type="entry name" value="DUF499"/>
</dbReference>
<comment type="caution">
    <text evidence="3">The sequence shown here is derived from an EMBL/GenBank/DDBJ whole genome shotgun (WGS) entry which is preliminary data.</text>
</comment>
<feature type="compositionally biased region" description="Low complexity" evidence="1">
    <location>
        <begin position="1001"/>
        <end position="1012"/>
    </location>
</feature>
<dbReference type="RefSeq" id="WP_062273923.1">
    <property type="nucleotide sequence ID" value="NZ_LIAA01000053.1"/>
</dbReference>
<dbReference type="EMBL" id="LIAA01000053">
    <property type="protein sequence ID" value="KXV76396.1"/>
    <property type="molecule type" value="Genomic_DNA"/>
</dbReference>
<evidence type="ECO:0000259" key="2">
    <source>
        <dbReference type="Pfam" id="PF18731"/>
    </source>
</evidence>